<name>A0AAP5MBL0_9CYAN</name>
<dbReference type="Proteomes" id="UP000667802">
    <property type="component" value="Unassembled WGS sequence"/>
</dbReference>
<dbReference type="PRINTS" id="PR00364">
    <property type="entry name" value="DISEASERSIST"/>
</dbReference>
<dbReference type="RefSeq" id="WP_208340908.1">
    <property type="nucleotide sequence ID" value="NZ_CAWQFN010000753.1"/>
</dbReference>
<dbReference type="AlphaFoldDB" id="A0AAP5MBL0"/>
<sequence length="545" mass="62901">MNLEEVIKTIDAVVFTKTGRHLSEVEIILLQGTWQGQTYEQMVENCHYSLAYMKQAAGPRLWKLLSGVLGEDISKANFRGVFERRSPIAGQPILSSTEPKQSWGDSPHVSVFYGRTQELVTLKQWIVQERCRLVAIVGLGGIGKTTLALRCAKEIQDEFEFVIWRSLRNAPPLSVLLADLLQFFSPQAFKYSSVDVNDGVSQLIEYLRLSRSLLILDNLETILRSGDIVGYYRKEYKDYRELLQRIGETHHQSCLLLTSLEKPREITALEGKTLPVRSLQLMGLQEDAQEIFREKNLSETDKWADLIQLYRGNPLALKIVTASIKELFGGNVSEFLKQKTVVFGDIRDILEEQLERLSNIEQEILYWIAITCHPVSLSELRRNILSSVSQSELIESLESLLRRSLIQRDTEPQYEAHFTFQQMVIRDYIIEQFTKQICEEIQAIFKQQKKVENIEFLRNYALLENQEEKNVEIEQLQNHLILIPIKDMLCKIYKDEKLIDEQLSNILSLLQDKSPLAVGYAGENIKNLLRQLRADLENNQVYSNF</sequence>
<comment type="caution">
    <text evidence="3">The sequence shown here is derived from an EMBL/GenBank/DDBJ whole genome shotgun (WGS) entry which is preliminary data.</text>
</comment>
<dbReference type="Pfam" id="PF00931">
    <property type="entry name" value="NB-ARC"/>
    <property type="match status" value="1"/>
</dbReference>
<evidence type="ECO:0000259" key="1">
    <source>
        <dbReference type="Pfam" id="PF00931"/>
    </source>
</evidence>
<evidence type="ECO:0000313" key="4">
    <source>
        <dbReference type="Proteomes" id="UP000667802"/>
    </source>
</evidence>
<evidence type="ECO:0000313" key="3">
    <source>
        <dbReference type="EMBL" id="MDR9897004.1"/>
    </source>
</evidence>
<dbReference type="InterPro" id="IPR002182">
    <property type="entry name" value="NB-ARC"/>
</dbReference>
<reference evidence="4" key="1">
    <citation type="journal article" date="2021" name="Science">
        <title>Hunting the eagle killer: A cyanobacterial neurotoxin causes vacuolar myelinopathy.</title>
        <authorList>
            <person name="Breinlinger S."/>
            <person name="Phillips T.J."/>
            <person name="Haram B.N."/>
            <person name="Mares J."/>
            <person name="Martinez Yerena J.A."/>
            <person name="Hrouzek P."/>
            <person name="Sobotka R."/>
            <person name="Henderson W.M."/>
            <person name="Schmieder P."/>
            <person name="Williams S.M."/>
            <person name="Lauderdale J.D."/>
            <person name="Wilde H.D."/>
            <person name="Gerrin W."/>
            <person name="Kust A."/>
            <person name="Washington J.W."/>
            <person name="Wagner C."/>
            <person name="Geier B."/>
            <person name="Liebeke M."/>
            <person name="Enke H."/>
            <person name="Niedermeyer T.H.J."/>
            <person name="Wilde S.B."/>
        </authorList>
    </citation>
    <scope>NUCLEOTIDE SEQUENCE [LARGE SCALE GENOMIC DNA]</scope>
    <source>
        <strain evidence="4">Thurmond2011</strain>
    </source>
</reference>
<accession>A0AAP5MBL0</accession>
<keyword evidence="4" id="KW-1185">Reference proteome</keyword>
<dbReference type="InterPro" id="IPR058651">
    <property type="entry name" value="HTH_VMAP-M9"/>
</dbReference>
<dbReference type="SUPFAM" id="SSF52540">
    <property type="entry name" value="P-loop containing nucleoside triphosphate hydrolases"/>
    <property type="match status" value="1"/>
</dbReference>
<gene>
    <name evidence="3" type="ORF">G7B40_020890</name>
</gene>
<proteinExistence type="predicted"/>
<dbReference type="PANTHER" id="PTHR47691">
    <property type="entry name" value="REGULATOR-RELATED"/>
    <property type="match status" value="1"/>
</dbReference>
<protein>
    <submittedName>
        <fullName evidence="3">NB-ARC domain-containing protein</fullName>
    </submittedName>
</protein>
<dbReference type="Pfam" id="PF26355">
    <property type="entry name" value="HTH_VMAP-M9"/>
    <property type="match status" value="1"/>
</dbReference>
<dbReference type="InterPro" id="IPR027417">
    <property type="entry name" value="P-loop_NTPase"/>
</dbReference>
<evidence type="ECO:0000259" key="2">
    <source>
        <dbReference type="Pfam" id="PF26355"/>
    </source>
</evidence>
<dbReference type="GO" id="GO:0043531">
    <property type="term" value="F:ADP binding"/>
    <property type="evidence" value="ECO:0007669"/>
    <property type="project" value="InterPro"/>
</dbReference>
<dbReference type="PANTHER" id="PTHR47691:SF3">
    <property type="entry name" value="HTH-TYPE TRANSCRIPTIONAL REGULATOR RV0890C-RELATED"/>
    <property type="match status" value="1"/>
</dbReference>
<organism evidence="3 4">
    <name type="scientific">Aetokthonos hydrillicola Thurmond2011</name>
    <dbReference type="NCBI Taxonomy" id="2712845"/>
    <lineage>
        <taxon>Bacteria</taxon>
        <taxon>Bacillati</taxon>
        <taxon>Cyanobacteriota</taxon>
        <taxon>Cyanophyceae</taxon>
        <taxon>Nostocales</taxon>
        <taxon>Hapalosiphonaceae</taxon>
        <taxon>Aetokthonos</taxon>
    </lineage>
</organism>
<dbReference type="Gene3D" id="3.40.50.300">
    <property type="entry name" value="P-loop containing nucleotide triphosphate hydrolases"/>
    <property type="match status" value="1"/>
</dbReference>
<feature type="domain" description="NB-ARC" evidence="1">
    <location>
        <begin position="118"/>
        <end position="218"/>
    </location>
</feature>
<dbReference type="EMBL" id="JAALHA020000010">
    <property type="protein sequence ID" value="MDR9897004.1"/>
    <property type="molecule type" value="Genomic_DNA"/>
</dbReference>
<feature type="domain" description="vWA-MoxR associated protein N-terminal HTH" evidence="2">
    <location>
        <begin position="1"/>
        <end position="84"/>
    </location>
</feature>